<dbReference type="InterPro" id="IPR050221">
    <property type="entry name" value="26S_Proteasome_ATPase"/>
</dbReference>
<sequence>MSGQQMGQTPEDAGGCKEQIEKLHEMVETPLLSPERFVKLGIDPLKGVLLFGPPIGHMQRPSAAHPIFCRHSRPGVGLRRGTGVQQYPYLPRSMPLSL</sequence>
<dbReference type="KEGG" id="cput:CONPUDRAFT_160778"/>
<organism evidence="3 4">
    <name type="scientific">Coniophora puteana (strain RWD-64-598)</name>
    <name type="common">Brown rot fungus</name>
    <dbReference type="NCBI Taxonomy" id="741705"/>
    <lineage>
        <taxon>Eukaryota</taxon>
        <taxon>Fungi</taxon>
        <taxon>Dikarya</taxon>
        <taxon>Basidiomycota</taxon>
        <taxon>Agaricomycotina</taxon>
        <taxon>Agaricomycetes</taxon>
        <taxon>Agaricomycetidae</taxon>
        <taxon>Boletales</taxon>
        <taxon>Coniophorineae</taxon>
        <taxon>Coniophoraceae</taxon>
        <taxon>Coniophora</taxon>
    </lineage>
</organism>
<dbReference type="OrthoDB" id="3241391at2759"/>
<dbReference type="InterPro" id="IPR027417">
    <property type="entry name" value="P-loop_NTPase"/>
</dbReference>
<dbReference type="SUPFAM" id="SSF52540">
    <property type="entry name" value="P-loop containing nucleoside triphosphate hydrolases"/>
    <property type="match status" value="1"/>
</dbReference>
<evidence type="ECO:0000313" key="3">
    <source>
        <dbReference type="EMBL" id="EIW73731.1"/>
    </source>
</evidence>
<dbReference type="AlphaFoldDB" id="R7SC36"/>
<evidence type="ECO:0000256" key="1">
    <source>
        <dbReference type="ARBA" id="ARBA00022741"/>
    </source>
</evidence>
<evidence type="ECO:0000313" key="4">
    <source>
        <dbReference type="Proteomes" id="UP000053558"/>
    </source>
</evidence>
<dbReference type="PANTHER" id="PTHR23073">
    <property type="entry name" value="26S PROTEASOME REGULATORY SUBUNIT"/>
    <property type="match status" value="1"/>
</dbReference>
<keyword evidence="1" id="KW-0547">Nucleotide-binding</keyword>
<evidence type="ECO:0000256" key="2">
    <source>
        <dbReference type="ARBA" id="ARBA00022840"/>
    </source>
</evidence>
<keyword evidence="4" id="KW-1185">Reference proteome</keyword>
<dbReference type="Gene3D" id="3.40.50.300">
    <property type="entry name" value="P-loop containing nucleotide triphosphate hydrolases"/>
    <property type="match status" value="1"/>
</dbReference>
<dbReference type="GeneID" id="19204408"/>
<dbReference type="Proteomes" id="UP000053558">
    <property type="component" value="Unassembled WGS sequence"/>
</dbReference>
<proteinExistence type="predicted"/>
<reference evidence="4" key="1">
    <citation type="journal article" date="2012" name="Science">
        <title>The Paleozoic origin of enzymatic lignin decomposition reconstructed from 31 fungal genomes.</title>
        <authorList>
            <person name="Floudas D."/>
            <person name="Binder M."/>
            <person name="Riley R."/>
            <person name="Barry K."/>
            <person name="Blanchette R.A."/>
            <person name="Henrissat B."/>
            <person name="Martinez A.T."/>
            <person name="Otillar R."/>
            <person name="Spatafora J.W."/>
            <person name="Yadav J.S."/>
            <person name="Aerts A."/>
            <person name="Benoit I."/>
            <person name="Boyd A."/>
            <person name="Carlson A."/>
            <person name="Copeland A."/>
            <person name="Coutinho P.M."/>
            <person name="de Vries R.P."/>
            <person name="Ferreira P."/>
            <person name="Findley K."/>
            <person name="Foster B."/>
            <person name="Gaskell J."/>
            <person name="Glotzer D."/>
            <person name="Gorecki P."/>
            <person name="Heitman J."/>
            <person name="Hesse C."/>
            <person name="Hori C."/>
            <person name="Igarashi K."/>
            <person name="Jurgens J.A."/>
            <person name="Kallen N."/>
            <person name="Kersten P."/>
            <person name="Kohler A."/>
            <person name="Kuees U."/>
            <person name="Kumar T.K.A."/>
            <person name="Kuo A."/>
            <person name="LaButti K."/>
            <person name="Larrondo L.F."/>
            <person name="Lindquist E."/>
            <person name="Ling A."/>
            <person name="Lombard V."/>
            <person name="Lucas S."/>
            <person name="Lundell T."/>
            <person name="Martin R."/>
            <person name="McLaughlin D.J."/>
            <person name="Morgenstern I."/>
            <person name="Morin E."/>
            <person name="Murat C."/>
            <person name="Nagy L.G."/>
            <person name="Nolan M."/>
            <person name="Ohm R.A."/>
            <person name="Patyshakuliyeva A."/>
            <person name="Rokas A."/>
            <person name="Ruiz-Duenas F.J."/>
            <person name="Sabat G."/>
            <person name="Salamov A."/>
            <person name="Samejima M."/>
            <person name="Schmutz J."/>
            <person name="Slot J.C."/>
            <person name="St John F."/>
            <person name="Stenlid J."/>
            <person name="Sun H."/>
            <person name="Sun S."/>
            <person name="Syed K."/>
            <person name="Tsang A."/>
            <person name="Wiebenga A."/>
            <person name="Young D."/>
            <person name="Pisabarro A."/>
            <person name="Eastwood D.C."/>
            <person name="Martin F."/>
            <person name="Cullen D."/>
            <person name="Grigoriev I.V."/>
            <person name="Hibbett D.S."/>
        </authorList>
    </citation>
    <scope>NUCLEOTIDE SEQUENCE [LARGE SCALE GENOMIC DNA]</scope>
    <source>
        <strain evidence="4">RWD-64-598 SS2</strain>
    </source>
</reference>
<name>R7SC36_CONPW</name>
<keyword evidence="2" id="KW-0067">ATP-binding</keyword>
<gene>
    <name evidence="3" type="ORF">CONPUDRAFT_160778</name>
</gene>
<accession>R7SC36</accession>
<dbReference type="EMBL" id="JH711748">
    <property type="protein sequence ID" value="EIW73731.1"/>
    <property type="molecule type" value="Genomic_DNA"/>
</dbReference>
<dbReference type="GO" id="GO:0005524">
    <property type="term" value="F:ATP binding"/>
    <property type="evidence" value="ECO:0007669"/>
    <property type="project" value="UniProtKB-KW"/>
</dbReference>
<protein>
    <submittedName>
        <fullName evidence="3">Uncharacterized protein</fullName>
    </submittedName>
</protein>
<dbReference type="RefSeq" id="XP_007776092.1">
    <property type="nucleotide sequence ID" value="XM_007777902.1"/>
</dbReference>
<dbReference type="eggNOG" id="KOG0729">
    <property type="taxonomic scope" value="Eukaryota"/>
</dbReference>